<comment type="function">
    <text evidence="7">Catalyzes the ferrous insertion into protoporphyrin IX.</text>
</comment>
<keyword evidence="2 7" id="KW-0408">Iron</keyword>
<keyword evidence="10" id="KW-1185">Reference proteome</keyword>
<keyword evidence="3 7" id="KW-0350">Heme biosynthesis</keyword>
<keyword evidence="4 7" id="KW-0456">Lyase</keyword>
<evidence type="ECO:0000313" key="10">
    <source>
        <dbReference type="Proteomes" id="UP000673975"/>
    </source>
</evidence>
<dbReference type="GO" id="GO:0006783">
    <property type="term" value="P:heme biosynthetic process"/>
    <property type="evidence" value="ECO:0007669"/>
    <property type="project" value="UniProtKB-UniRule"/>
</dbReference>
<dbReference type="Gene3D" id="3.40.50.1400">
    <property type="match status" value="2"/>
</dbReference>
<dbReference type="CDD" id="cd00419">
    <property type="entry name" value="Ferrochelatase_C"/>
    <property type="match status" value="1"/>
</dbReference>
<proteinExistence type="inferred from homology"/>
<evidence type="ECO:0000313" key="9">
    <source>
        <dbReference type="EMBL" id="MBP3193434.1"/>
    </source>
</evidence>
<evidence type="ECO:0000256" key="1">
    <source>
        <dbReference type="ARBA" id="ARBA00007718"/>
    </source>
</evidence>
<comment type="caution">
    <text evidence="9">The sequence shown here is derived from an EMBL/GenBank/DDBJ whole genome shotgun (WGS) entry which is preliminary data.</text>
</comment>
<dbReference type="HAMAP" id="MF_00323">
    <property type="entry name" value="Ferrochelatase"/>
    <property type="match status" value="1"/>
</dbReference>
<name>A0A8J7UXK6_9BACT</name>
<keyword evidence="5 7" id="KW-0627">Porphyrin biosynthesis</keyword>
<dbReference type="RefSeq" id="WP_210512891.1">
    <property type="nucleotide sequence ID" value="NZ_JAFIDN010000010.1"/>
</dbReference>
<dbReference type="NCBIfam" id="TIGR00109">
    <property type="entry name" value="hemH"/>
    <property type="match status" value="1"/>
</dbReference>
<dbReference type="PANTHER" id="PTHR11108:SF1">
    <property type="entry name" value="FERROCHELATASE, MITOCHONDRIAL"/>
    <property type="match status" value="1"/>
</dbReference>
<evidence type="ECO:0000256" key="3">
    <source>
        <dbReference type="ARBA" id="ARBA00023133"/>
    </source>
</evidence>
<protein>
    <recommendedName>
        <fullName evidence="7">Ferrochelatase</fullName>
        <ecNumber evidence="7">4.98.1.1</ecNumber>
    </recommendedName>
    <alternativeName>
        <fullName evidence="7">Heme synthase</fullName>
    </alternativeName>
    <alternativeName>
        <fullName evidence="7">Protoheme ferro-lyase</fullName>
    </alternativeName>
</protein>
<dbReference type="EC" id="4.98.1.1" evidence="7"/>
<dbReference type="SUPFAM" id="SSF53800">
    <property type="entry name" value="Chelatase"/>
    <property type="match status" value="1"/>
</dbReference>
<dbReference type="CDD" id="cd03411">
    <property type="entry name" value="Ferrochelatase_N"/>
    <property type="match status" value="1"/>
</dbReference>
<evidence type="ECO:0000256" key="2">
    <source>
        <dbReference type="ARBA" id="ARBA00023004"/>
    </source>
</evidence>
<dbReference type="GO" id="GO:0005737">
    <property type="term" value="C:cytoplasm"/>
    <property type="evidence" value="ECO:0007669"/>
    <property type="project" value="UniProtKB-SubCell"/>
</dbReference>
<keyword evidence="7" id="KW-0479">Metal-binding</keyword>
<sequence length="377" mass="43442">MSKSGKRIGVVLLNLGGPTSEPAVRSFLENLFGDQDIINIGGGRFQSRLAKIIAKFRYKGVAEKYRDINACPEGCRGSKYCPNRQNKVVSDCCSPINSLTELQRRELEKMLKNSWPDHFVKVYTAMRYWVPFDYDVFEEAVNDDIEHLVLLPLYPQFSYTTTGSSFRNWETIRNSRPAGSKQPGWQEYLVGQYHLNPSYLSALNQRIDERLREDFTEKERSKVHLVFTAHGTPLSEVKKGDPYTQHIEETVDAIMKMRNYHETHWLGYQSRVGPSKWTQPNTEDLVFRLIDYGIKHMILIPVAFVTDHIETAHELDIELREELEEQNKHVDKLVVSKGLNDHPDFLAALQDEISKKIQHITGTSEQPEKTRQSLSVS</sequence>
<evidence type="ECO:0000256" key="5">
    <source>
        <dbReference type="ARBA" id="ARBA00023244"/>
    </source>
</evidence>
<dbReference type="InterPro" id="IPR001015">
    <property type="entry name" value="Ferrochelatase"/>
</dbReference>
<accession>A0A8J7UXK6</accession>
<comment type="catalytic activity">
    <reaction evidence="7">
        <text>heme b + 2 H(+) = protoporphyrin IX + Fe(2+)</text>
        <dbReference type="Rhea" id="RHEA:22584"/>
        <dbReference type="ChEBI" id="CHEBI:15378"/>
        <dbReference type="ChEBI" id="CHEBI:29033"/>
        <dbReference type="ChEBI" id="CHEBI:57306"/>
        <dbReference type="ChEBI" id="CHEBI:60344"/>
        <dbReference type="EC" id="4.98.1.1"/>
    </reaction>
</comment>
<comment type="subcellular location">
    <subcellularLocation>
        <location evidence="7">Cytoplasm</location>
    </subcellularLocation>
</comment>
<comment type="pathway">
    <text evidence="7">Porphyrin-containing compound metabolism; protoheme biosynthesis; protoheme from protoporphyrin-IX: step 1/1.</text>
</comment>
<reference evidence="9" key="1">
    <citation type="submission" date="2021-02" db="EMBL/GenBank/DDBJ databases">
        <title>Natronogracilivirga saccharolytica gen. nov. sp. nov. a new anaerobic, haloalkiliphilic carbohydrate-fermenting bacterium from soda lake and proposing of Cyclonatronumiaceae fam. nov. in the phylum Balneolaeota.</title>
        <authorList>
            <person name="Zhilina T.N."/>
            <person name="Sorokin D.Y."/>
            <person name="Zavarzina D.G."/>
            <person name="Toshchakov S.V."/>
            <person name="Kublanov I.V."/>
        </authorList>
    </citation>
    <scope>NUCLEOTIDE SEQUENCE</scope>
    <source>
        <strain evidence="9">Z-1702</strain>
    </source>
</reference>
<dbReference type="GO" id="GO:0046872">
    <property type="term" value="F:metal ion binding"/>
    <property type="evidence" value="ECO:0007669"/>
    <property type="project" value="UniProtKB-KW"/>
</dbReference>
<evidence type="ECO:0000256" key="6">
    <source>
        <dbReference type="ARBA" id="ARBA00024536"/>
    </source>
</evidence>
<dbReference type="UniPathway" id="UPA00252">
    <property type="reaction ID" value="UER00325"/>
</dbReference>
<dbReference type="AlphaFoldDB" id="A0A8J7UXK6"/>
<dbReference type="Pfam" id="PF00762">
    <property type="entry name" value="Ferrochelatase"/>
    <property type="match status" value="1"/>
</dbReference>
<evidence type="ECO:0000256" key="4">
    <source>
        <dbReference type="ARBA" id="ARBA00023239"/>
    </source>
</evidence>
<organism evidence="9 10">
    <name type="scientific">Natronogracilivirga saccharolytica</name>
    <dbReference type="NCBI Taxonomy" id="2812953"/>
    <lineage>
        <taxon>Bacteria</taxon>
        <taxon>Pseudomonadati</taxon>
        <taxon>Balneolota</taxon>
        <taxon>Balneolia</taxon>
        <taxon>Balneolales</taxon>
        <taxon>Cyclonatronaceae</taxon>
        <taxon>Natronogracilivirga</taxon>
    </lineage>
</organism>
<evidence type="ECO:0000256" key="8">
    <source>
        <dbReference type="RuleBase" id="RU004185"/>
    </source>
</evidence>
<dbReference type="InterPro" id="IPR033659">
    <property type="entry name" value="Ferrochelatase_N"/>
</dbReference>
<keyword evidence="7" id="KW-0963">Cytoplasm</keyword>
<evidence type="ECO:0000256" key="7">
    <source>
        <dbReference type="HAMAP-Rule" id="MF_00323"/>
    </source>
</evidence>
<gene>
    <name evidence="7 9" type="primary">hemH</name>
    <name evidence="9" type="ORF">NATSA_12215</name>
</gene>
<dbReference type="PANTHER" id="PTHR11108">
    <property type="entry name" value="FERROCHELATASE"/>
    <property type="match status" value="1"/>
</dbReference>
<feature type="binding site" evidence="7">
    <location>
        <position position="310"/>
    </location>
    <ligand>
        <name>Fe(2+)</name>
        <dbReference type="ChEBI" id="CHEBI:29033"/>
    </ligand>
</feature>
<dbReference type="Proteomes" id="UP000673975">
    <property type="component" value="Unassembled WGS sequence"/>
</dbReference>
<dbReference type="InterPro" id="IPR033644">
    <property type="entry name" value="Ferrochelatase_C"/>
</dbReference>
<comment type="similarity">
    <text evidence="1 7 8">Belongs to the ferrochelatase family.</text>
</comment>
<feature type="binding site" evidence="7">
    <location>
        <position position="230"/>
    </location>
    <ligand>
        <name>Fe(2+)</name>
        <dbReference type="ChEBI" id="CHEBI:29033"/>
    </ligand>
</feature>
<dbReference type="EMBL" id="JAFIDN010000010">
    <property type="protein sequence ID" value="MBP3193434.1"/>
    <property type="molecule type" value="Genomic_DNA"/>
</dbReference>
<comment type="catalytic activity">
    <reaction evidence="6">
        <text>Fe-coproporphyrin III + 2 H(+) = coproporphyrin III + Fe(2+)</text>
        <dbReference type="Rhea" id="RHEA:49572"/>
        <dbReference type="ChEBI" id="CHEBI:15378"/>
        <dbReference type="ChEBI" id="CHEBI:29033"/>
        <dbReference type="ChEBI" id="CHEBI:68438"/>
        <dbReference type="ChEBI" id="CHEBI:131725"/>
        <dbReference type="EC" id="4.99.1.9"/>
    </reaction>
    <physiologicalReaction direction="right-to-left" evidence="6">
        <dbReference type="Rhea" id="RHEA:49574"/>
    </physiologicalReaction>
</comment>
<dbReference type="GO" id="GO:0004325">
    <property type="term" value="F:ferrochelatase activity"/>
    <property type="evidence" value="ECO:0007669"/>
    <property type="project" value="UniProtKB-UniRule"/>
</dbReference>